<evidence type="ECO:0000313" key="4">
    <source>
        <dbReference type="Proteomes" id="UP001224775"/>
    </source>
</evidence>
<evidence type="ECO:0000256" key="2">
    <source>
        <dbReference type="SAM" id="SignalP"/>
    </source>
</evidence>
<accession>A0AAD8Y5T5</accession>
<keyword evidence="4" id="KW-1185">Reference proteome</keyword>
<feature type="compositionally biased region" description="Acidic residues" evidence="1">
    <location>
        <begin position="53"/>
        <end position="64"/>
    </location>
</feature>
<protein>
    <submittedName>
        <fullName evidence="3">Sulfotransferase domain-containing protein</fullName>
    </submittedName>
</protein>
<evidence type="ECO:0000313" key="3">
    <source>
        <dbReference type="EMBL" id="KAK1739261.1"/>
    </source>
</evidence>
<dbReference type="Pfam" id="PF17784">
    <property type="entry name" value="Sulfotransfer_4"/>
    <property type="match status" value="1"/>
</dbReference>
<feature type="signal peptide" evidence="2">
    <location>
        <begin position="1"/>
        <end position="31"/>
    </location>
</feature>
<organism evidence="3 4">
    <name type="scientific">Skeletonema marinoi</name>
    <dbReference type="NCBI Taxonomy" id="267567"/>
    <lineage>
        <taxon>Eukaryota</taxon>
        <taxon>Sar</taxon>
        <taxon>Stramenopiles</taxon>
        <taxon>Ochrophyta</taxon>
        <taxon>Bacillariophyta</taxon>
        <taxon>Coscinodiscophyceae</taxon>
        <taxon>Thalassiosirophycidae</taxon>
        <taxon>Thalassiosirales</taxon>
        <taxon>Skeletonemataceae</taxon>
        <taxon>Skeletonema</taxon>
        <taxon>Skeletonema marinoi-dohrnii complex</taxon>
    </lineage>
</organism>
<proteinExistence type="predicted"/>
<evidence type="ECO:0000256" key="1">
    <source>
        <dbReference type="SAM" id="MobiDB-lite"/>
    </source>
</evidence>
<feature type="region of interest" description="Disordered" evidence="1">
    <location>
        <begin position="49"/>
        <end position="76"/>
    </location>
</feature>
<dbReference type="Proteomes" id="UP001224775">
    <property type="component" value="Unassembled WGS sequence"/>
</dbReference>
<dbReference type="SUPFAM" id="SSF52540">
    <property type="entry name" value="P-loop containing nucleoside triphosphate hydrolases"/>
    <property type="match status" value="1"/>
</dbReference>
<dbReference type="AlphaFoldDB" id="A0AAD8Y5T5"/>
<dbReference type="InterPro" id="IPR027417">
    <property type="entry name" value="P-loop_NTPase"/>
</dbReference>
<dbReference type="PANTHER" id="PTHR36978:SF4">
    <property type="entry name" value="P-LOOP CONTAINING NUCLEOSIDE TRIPHOSPHATE HYDROLASE PROTEIN"/>
    <property type="match status" value="1"/>
</dbReference>
<keyword evidence="2" id="KW-0732">Signal</keyword>
<dbReference type="PANTHER" id="PTHR36978">
    <property type="entry name" value="P-LOOP CONTAINING NUCLEOTIDE TRIPHOSPHATE HYDROLASE"/>
    <property type="match status" value="1"/>
</dbReference>
<reference evidence="3" key="1">
    <citation type="submission" date="2023-06" db="EMBL/GenBank/DDBJ databases">
        <title>Survivors Of The Sea: Transcriptome response of Skeletonema marinoi to long-term dormancy.</title>
        <authorList>
            <person name="Pinder M.I.M."/>
            <person name="Kourtchenko O."/>
            <person name="Robertson E.K."/>
            <person name="Larsson T."/>
            <person name="Maumus F."/>
            <person name="Osuna-Cruz C.M."/>
            <person name="Vancaester E."/>
            <person name="Stenow R."/>
            <person name="Vandepoele K."/>
            <person name="Ploug H."/>
            <person name="Bruchert V."/>
            <person name="Godhe A."/>
            <person name="Topel M."/>
        </authorList>
    </citation>
    <scope>NUCLEOTIDE SEQUENCE</scope>
    <source>
        <strain evidence="3">R05AC</strain>
    </source>
</reference>
<gene>
    <name evidence="3" type="ORF">QTG54_009804</name>
</gene>
<sequence>MSNSPLTNRRLFVRLVVALIVTSLMLKNLISQQNAYDVQLFSDNTVNARKESEDEAEEADEVESESCLRPRRNSNVAAKSPLRPPFINLGMPKMGSTSLDSYFKCGGYNSVHWTCGGRMCADCIVKGIKAGLPPFSKCNIKNVDAYAQMDRGPENLVQVNYLNEIVRGVPNATFILTFRNMTKWYISLTNWPPKQPENNMRMRFERENITGLPKGVGRNVSEFSSFYCEYVKRVREEVAKYPGSELIEIDIEDALVGWQMEEVFGTNHMCWGDRNGGYTKNMTVTEEELQ</sequence>
<dbReference type="EMBL" id="JATAAI010000018">
    <property type="protein sequence ID" value="KAK1739261.1"/>
    <property type="molecule type" value="Genomic_DNA"/>
</dbReference>
<comment type="caution">
    <text evidence="3">The sequence shown here is derived from an EMBL/GenBank/DDBJ whole genome shotgun (WGS) entry which is preliminary data.</text>
</comment>
<dbReference type="Gene3D" id="3.40.50.300">
    <property type="entry name" value="P-loop containing nucleotide triphosphate hydrolases"/>
    <property type="match status" value="1"/>
</dbReference>
<dbReference type="InterPro" id="IPR040632">
    <property type="entry name" value="Sulfotransfer_4"/>
</dbReference>
<name>A0AAD8Y5T5_9STRA</name>
<feature type="chain" id="PRO_5042242569" evidence="2">
    <location>
        <begin position="32"/>
        <end position="290"/>
    </location>
</feature>